<evidence type="ECO:0000313" key="1">
    <source>
        <dbReference type="EMBL" id="CAB4023702.1"/>
    </source>
</evidence>
<name>A0A6S7K7F4_PARCT</name>
<reference evidence="1" key="1">
    <citation type="submission" date="2020-04" db="EMBL/GenBank/DDBJ databases">
        <authorList>
            <person name="Alioto T."/>
            <person name="Alioto T."/>
            <person name="Gomez Garrido J."/>
        </authorList>
    </citation>
    <scope>NUCLEOTIDE SEQUENCE</scope>
    <source>
        <strain evidence="1">A484AB</strain>
    </source>
</reference>
<sequence length="112" mass="12697">MLNSGSEVVLCTGPGLELASLCLLSTGALPSAILYAHYEHNYVGFWLSNLGLKQDPWVQKCNNFHVNMQVDTILSSSQKEAHQLRLDKLRQELDYIKTDAWKYKPIEELIGF</sequence>
<dbReference type="OrthoDB" id="6374621at2759"/>
<dbReference type="EMBL" id="CACRXK020012632">
    <property type="protein sequence ID" value="CAB4023702.1"/>
    <property type="molecule type" value="Genomic_DNA"/>
</dbReference>
<protein>
    <submittedName>
        <fullName evidence="1">Anaphase-promoting complex subunit 16-like</fullName>
    </submittedName>
</protein>
<evidence type="ECO:0000313" key="2">
    <source>
        <dbReference type="Proteomes" id="UP001152795"/>
    </source>
</evidence>
<accession>A0A6S7K7F4</accession>
<dbReference type="AlphaFoldDB" id="A0A6S7K7F4"/>
<organism evidence="1 2">
    <name type="scientific">Paramuricea clavata</name>
    <name type="common">Red gorgonian</name>
    <name type="synonym">Violescent sea-whip</name>
    <dbReference type="NCBI Taxonomy" id="317549"/>
    <lineage>
        <taxon>Eukaryota</taxon>
        <taxon>Metazoa</taxon>
        <taxon>Cnidaria</taxon>
        <taxon>Anthozoa</taxon>
        <taxon>Octocorallia</taxon>
        <taxon>Malacalcyonacea</taxon>
        <taxon>Plexauridae</taxon>
        <taxon>Paramuricea</taxon>
    </lineage>
</organism>
<keyword evidence="2" id="KW-1185">Reference proteome</keyword>
<dbReference type="Proteomes" id="UP001152795">
    <property type="component" value="Unassembled WGS sequence"/>
</dbReference>
<proteinExistence type="predicted"/>
<gene>
    <name evidence="1" type="ORF">PACLA_8A008640</name>
</gene>
<comment type="caution">
    <text evidence="1">The sequence shown here is derived from an EMBL/GenBank/DDBJ whole genome shotgun (WGS) entry which is preliminary data.</text>
</comment>